<evidence type="ECO:0000313" key="1">
    <source>
        <dbReference type="EMBL" id="RWX73436.1"/>
    </source>
</evidence>
<protein>
    <submittedName>
        <fullName evidence="1">Uncharacterized protein</fullName>
    </submittedName>
</protein>
<gene>
    <name evidence="1" type="ORF">Metus_1410</name>
</gene>
<comment type="caution">
    <text evidence="1">The sequence shown here is derived from an EMBL/GenBank/DDBJ whole genome shotgun (WGS) entry which is preliminary data.</text>
</comment>
<reference evidence="1 2" key="1">
    <citation type="submission" date="2018-12" db="EMBL/GenBank/DDBJ databases">
        <title>The complete genome of the methanogenic archaea of the candidate phylum Verstraetearchaeota, obtained from the metagenome of underground thermal water.</title>
        <authorList>
            <person name="Kadnikov V.V."/>
            <person name="Mardanov A.V."/>
            <person name="Beletsky A.V."/>
            <person name="Karnachuk O.V."/>
            <person name="Ravin N.V."/>
        </authorList>
    </citation>
    <scope>NUCLEOTIDE SEQUENCE [LARGE SCALE GENOMIC DNA]</scope>
    <source>
        <strain evidence="1">Ch88</strain>
    </source>
</reference>
<sequence>MIEGIADRIRDTIGQRIWRRGLDLAHQWINGKVAAVFPNVKRWVCEDQFLFWLGTDALVNHRFWIMVQRK</sequence>
<accession>A0A444L763</accession>
<dbReference type="AlphaFoldDB" id="A0A444L763"/>
<dbReference type="EMBL" id="RXGA01000003">
    <property type="protein sequence ID" value="RWX73436.1"/>
    <property type="molecule type" value="Genomic_DNA"/>
</dbReference>
<proteinExistence type="predicted"/>
<name>A0A444L763_METS7</name>
<dbReference type="Proteomes" id="UP000288215">
    <property type="component" value="Unassembled WGS sequence"/>
</dbReference>
<organism evidence="1 2">
    <name type="scientific">Methanosuratincola subterraneus</name>
    <dbReference type="NCBI Taxonomy" id="2593994"/>
    <lineage>
        <taxon>Archaea</taxon>
        <taxon>Thermoproteota</taxon>
        <taxon>Methanosuratincolia</taxon>
        <taxon>Candidatus Methanomethylicales</taxon>
        <taxon>Candidatus Methanomethylicaceae</taxon>
        <taxon>Candidatus Methanosuratincola (ex Vanwonterghem et al. 2016)</taxon>
    </lineage>
</organism>
<evidence type="ECO:0000313" key="2">
    <source>
        <dbReference type="Proteomes" id="UP000288215"/>
    </source>
</evidence>